<organism evidence="2">
    <name type="scientific">hydrothermal vent metagenome</name>
    <dbReference type="NCBI Taxonomy" id="652676"/>
    <lineage>
        <taxon>unclassified sequences</taxon>
        <taxon>metagenomes</taxon>
        <taxon>ecological metagenomes</taxon>
    </lineage>
</organism>
<feature type="domain" description="Ig-like SoxY" evidence="1">
    <location>
        <begin position="50"/>
        <end position="153"/>
    </location>
</feature>
<dbReference type="PROSITE" id="PS51318">
    <property type="entry name" value="TAT"/>
    <property type="match status" value="1"/>
</dbReference>
<dbReference type="Gene3D" id="2.60.40.2470">
    <property type="entry name" value="SoxY domain"/>
    <property type="match status" value="1"/>
</dbReference>
<sequence>MKRRVFLKGSFAAGTIAVAAAAGLLTPRRVLAASWPETAFDAKNEADAVKALFGDMPVVDSDAISIKAPLQAENGAVVPIKAWTSLSNAEAIAIVVEKNPAPWATSVEVMPGAGGLYSTRIKMGQTSPVTCYVKAGGKIHKAAHVVKVTVGGCGG</sequence>
<dbReference type="InterPro" id="IPR032711">
    <property type="entry name" value="SoxY"/>
</dbReference>
<dbReference type="AlphaFoldDB" id="A0A160TSF2"/>
<proteinExistence type="predicted"/>
<dbReference type="PIRSF" id="PIRSF010312">
    <property type="entry name" value="Sulphur_oxidation_SoxY"/>
    <property type="match status" value="1"/>
</dbReference>
<dbReference type="Pfam" id="PF13501">
    <property type="entry name" value="SoxY"/>
    <property type="match status" value="1"/>
</dbReference>
<dbReference type="EMBL" id="CZRL01000097">
    <property type="protein sequence ID" value="CUS53498.1"/>
    <property type="molecule type" value="Genomic_DNA"/>
</dbReference>
<accession>A0A160TSF2</accession>
<name>A0A160TSF2_9ZZZZ</name>
<gene>
    <name evidence="2" type="ORF">MGWOODY_XGa1465</name>
</gene>
<dbReference type="InterPro" id="IPR016568">
    <property type="entry name" value="Sulphur_oxidation_SoxY"/>
</dbReference>
<dbReference type="NCBIfam" id="TIGR04488">
    <property type="entry name" value="SoxY_true_GGCGG"/>
    <property type="match status" value="1"/>
</dbReference>
<dbReference type="InterPro" id="IPR038162">
    <property type="entry name" value="SoxY_sf"/>
</dbReference>
<protein>
    <submittedName>
        <fullName evidence="2">Sulfur oxidation protein SoxY</fullName>
    </submittedName>
</protein>
<reference evidence="2" key="1">
    <citation type="submission" date="2015-10" db="EMBL/GenBank/DDBJ databases">
        <authorList>
            <person name="Gilbert D.G."/>
        </authorList>
    </citation>
    <scope>NUCLEOTIDE SEQUENCE</scope>
</reference>
<dbReference type="InterPro" id="IPR006311">
    <property type="entry name" value="TAT_signal"/>
</dbReference>
<evidence type="ECO:0000259" key="1">
    <source>
        <dbReference type="Pfam" id="PF13501"/>
    </source>
</evidence>
<evidence type="ECO:0000313" key="2">
    <source>
        <dbReference type="EMBL" id="CUS53498.1"/>
    </source>
</evidence>